<gene>
    <name evidence="1" type="ORF">MUDAN_MDHGFNIF_03089</name>
</gene>
<evidence type="ECO:0000313" key="1">
    <source>
        <dbReference type="EMBL" id="VDG28676.1"/>
    </source>
</evidence>
<dbReference type="EMBL" id="UYIG01000122">
    <property type="protein sequence ID" value="VDG28676.1"/>
    <property type="molecule type" value="Genomic_DNA"/>
</dbReference>
<dbReference type="AlphaFoldDB" id="A0A660E8F9"/>
<name>A0A660E8F9_9LACO</name>
<evidence type="ECO:0000313" key="2">
    <source>
        <dbReference type="Proteomes" id="UP000289996"/>
    </source>
</evidence>
<keyword evidence="1" id="KW-0067">ATP-binding</keyword>
<proteinExistence type="predicted"/>
<dbReference type="RefSeq" id="WP_263854334.1">
    <property type="nucleotide sequence ID" value="NZ_BJDY01000001.1"/>
</dbReference>
<dbReference type="GO" id="GO:0005524">
    <property type="term" value="F:ATP binding"/>
    <property type="evidence" value="ECO:0007669"/>
    <property type="project" value="UniProtKB-KW"/>
</dbReference>
<dbReference type="InterPro" id="IPR027417">
    <property type="entry name" value="P-loop_NTPase"/>
</dbReference>
<reference evidence="1 2" key="1">
    <citation type="submission" date="2018-11" db="EMBL/GenBank/DDBJ databases">
        <authorList>
            <person name="Wuyts S."/>
        </authorList>
    </citation>
    <scope>NUCLEOTIDE SEQUENCE [LARGE SCALE GENOMIC DNA]</scope>
    <source>
        <strain evidence="1">Lactobacillus mudanjiangensis AMBF249</strain>
    </source>
</reference>
<dbReference type="Proteomes" id="UP000289996">
    <property type="component" value="Unassembled WGS sequence"/>
</dbReference>
<keyword evidence="2" id="KW-1185">Reference proteome</keyword>
<accession>A0A660E8F9</accession>
<sequence length="42" mass="4770">MTQPILVVKQLTKNYKHQVVLHNVSFNCTQGHIIGLNGIRLI</sequence>
<keyword evidence="1" id="KW-0547">Nucleotide-binding</keyword>
<organism evidence="1 2">
    <name type="scientific">Lactiplantibacillus mudanjiangensis</name>
    <dbReference type="NCBI Taxonomy" id="1296538"/>
    <lineage>
        <taxon>Bacteria</taxon>
        <taxon>Bacillati</taxon>
        <taxon>Bacillota</taxon>
        <taxon>Bacilli</taxon>
        <taxon>Lactobacillales</taxon>
        <taxon>Lactobacillaceae</taxon>
        <taxon>Lactiplantibacillus</taxon>
    </lineage>
</organism>
<dbReference type="SUPFAM" id="SSF52540">
    <property type="entry name" value="P-loop containing nucleoside triphosphate hydrolases"/>
    <property type="match status" value="1"/>
</dbReference>
<protein>
    <submittedName>
        <fullName evidence="1">ABC transporter ATP-binding protein [Lactobacillus paraplantarum]</fullName>
    </submittedName>
</protein>